<comment type="caution">
    <text evidence="1">The sequence shown here is derived from an EMBL/GenBank/DDBJ whole genome shotgun (WGS) entry which is preliminary data.</text>
</comment>
<proteinExistence type="predicted"/>
<name>A0A839SP55_9PROT</name>
<dbReference type="AlphaFoldDB" id="A0A839SP55"/>
<keyword evidence="1" id="KW-0489">Methyltransferase</keyword>
<keyword evidence="2" id="KW-1185">Reference proteome</keyword>
<dbReference type="EMBL" id="JACHXA010000002">
    <property type="protein sequence ID" value="MBB3064677.1"/>
    <property type="molecule type" value="Genomic_DNA"/>
</dbReference>
<protein>
    <submittedName>
        <fullName evidence="1">2-polyprenyl-3-methyl-5-hydroxy-6-metoxy-1, 4-benzoquinol methylase</fullName>
    </submittedName>
</protein>
<dbReference type="SUPFAM" id="SSF53335">
    <property type="entry name" value="S-adenosyl-L-methionine-dependent methyltransferases"/>
    <property type="match status" value="1"/>
</dbReference>
<dbReference type="PANTHER" id="PTHR43861:SF6">
    <property type="entry name" value="METHYLTRANSFERASE TYPE 11"/>
    <property type="match status" value="1"/>
</dbReference>
<evidence type="ECO:0000313" key="2">
    <source>
        <dbReference type="Proteomes" id="UP000581135"/>
    </source>
</evidence>
<dbReference type="RefSeq" id="WP_183415478.1">
    <property type="nucleotide sequence ID" value="NZ_JACHXA010000002.1"/>
</dbReference>
<dbReference type="PANTHER" id="PTHR43861">
    <property type="entry name" value="TRANS-ACONITATE 2-METHYLTRANSFERASE-RELATED"/>
    <property type="match status" value="1"/>
</dbReference>
<dbReference type="InterPro" id="IPR029063">
    <property type="entry name" value="SAM-dependent_MTases_sf"/>
</dbReference>
<gene>
    <name evidence="1" type="ORF">FHR98_000949</name>
</gene>
<dbReference type="Pfam" id="PF13489">
    <property type="entry name" value="Methyltransf_23"/>
    <property type="match status" value="1"/>
</dbReference>
<keyword evidence="1" id="KW-0808">Transferase</keyword>
<reference evidence="1 2" key="1">
    <citation type="submission" date="2020-08" db="EMBL/GenBank/DDBJ databases">
        <title>Genomic Encyclopedia of Type Strains, Phase III (KMG-III): the genomes of soil and plant-associated and newly described type strains.</title>
        <authorList>
            <person name="Whitman W."/>
        </authorList>
    </citation>
    <scope>NUCLEOTIDE SEQUENCE [LARGE SCALE GENOMIC DNA]</scope>
    <source>
        <strain evidence="1 2">CECT 8803</strain>
    </source>
</reference>
<organism evidence="1 2">
    <name type="scientific">Limibacillus halophilus</name>
    <dbReference type="NCBI Taxonomy" id="1579333"/>
    <lineage>
        <taxon>Bacteria</taxon>
        <taxon>Pseudomonadati</taxon>
        <taxon>Pseudomonadota</taxon>
        <taxon>Alphaproteobacteria</taxon>
        <taxon>Rhodospirillales</taxon>
        <taxon>Rhodovibrionaceae</taxon>
        <taxon>Limibacillus</taxon>
    </lineage>
</organism>
<dbReference type="CDD" id="cd02440">
    <property type="entry name" value="AdoMet_MTases"/>
    <property type="match status" value="1"/>
</dbReference>
<accession>A0A839SP55</accession>
<sequence>MPFFVRLISPQYGTIRDYHHCTTCNSIAVISDIPGNKSPQQNSAAAGTVTAETLSPSALLGQRHMIELGTNFTVQTFASTQVCRPPPKRLLDIGCGLGIGLDYASHAFSCEVVGIDPGLLALRSAEALGFPLIRGYFPHVDAGLGAPFDCIEGWEVIEHIDAPMDFLEAARESLIEGGLLALSTPNADTINRDTAPSVLLSALSPGEHRIVFSPRGLSALLTRAGFPATCLLQDKRGHFFTLSLRDASEPPSLRPPEDSLLTYCRERSVEMAHDAHFSAGFLTKLTVAYLAGGDWPDLRKTLAGADQMLKAHWGIDLEDRPGIRARLARTEGDRYLTNVPLPLPLLLFAQGRLLQATDSDQKAARDYMSLASLWGQQVVEALEQVGNSDQILLNITQRATAIAVA</sequence>
<evidence type="ECO:0000313" key="1">
    <source>
        <dbReference type="EMBL" id="MBB3064677.1"/>
    </source>
</evidence>
<dbReference type="Proteomes" id="UP000581135">
    <property type="component" value="Unassembled WGS sequence"/>
</dbReference>
<dbReference type="GO" id="GO:0008168">
    <property type="term" value="F:methyltransferase activity"/>
    <property type="evidence" value="ECO:0007669"/>
    <property type="project" value="UniProtKB-KW"/>
</dbReference>
<dbReference type="GO" id="GO:0032259">
    <property type="term" value="P:methylation"/>
    <property type="evidence" value="ECO:0007669"/>
    <property type="project" value="UniProtKB-KW"/>
</dbReference>
<dbReference type="Gene3D" id="3.40.50.150">
    <property type="entry name" value="Vaccinia Virus protein VP39"/>
    <property type="match status" value="1"/>
</dbReference>